<dbReference type="RefSeq" id="WP_272179725.1">
    <property type="nucleotide sequence ID" value="NZ_JAQOMS010000002.1"/>
</dbReference>
<evidence type="ECO:0000313" key="1">
    <source>
        <dbReference type="EMBL" id="MDC2887979.1"/>
    </source>
</evidence>
<keyword evidence="2" id="KW-1185">Reference proteome</keyword>
<evidence type="ECO:0000313" key="2">
    <source>
        <dbReference type="Proteomes" id="UP001528411"/>
    </source>
</evidence>
<dbReference type="Proteomes" id="UP001528411">
    <property type="component" value="Unassembled WGS sequence"/>
</dbReference>
<dbReference type="EMBL" id="JAQOMS010000002">
    <property type="protein sequence ID" value="MDC2887979.1"/>
    <property type="molecule type" value="Genomic_DNA"/>
</dbReference>
<accession>A0ABT5FA96</accession>
<comment type="caution">
    <text evidence="1">The sequence shown here is derived from an EMBL/GenBank/DDBJ whole genome shotgun (WGS) entry which is preliminary data.</text>
</comment>
<sequence>MSTEKEDNKIEDAQRVVAIEKAGRAIFNTLKKCFPKENFIRY</sequence>
<name>A0ABT5FA96_9GAMM</name>
<gene>
    <name evidence="1" type="ORF">PN838_02990</name>
</gene>
<protein>
    <submittedName>
        <fullName evidence="1">Uncharacterized protein</fullName>
    </submittedName>
</protein>
<organism evidence="1 2">
    <name type="scientific">Psychrosphaera algicola</name>
    <dbReference type="NCBI Taxonomy" id="3023714"/>
    <lineage>
        <taxon>Bacteria</taxon>
        <taxon>Pseudomonadati</taxon>
        <taxon>Pseudomonadota</taxon>
        <taxon>Gammaproteobacteria</taxon>
        <taxon>Alteromonadales</taxon>
        <taxon>Pseudoalteromonadaceae</taxon>
        <taxon>Psychrosphaera</taxon>
    </lineage>
</organism>
<reference evidence="1 2" key="1">
    <citation type="submission" date="2023-01" db="EMBL/GenBank/DDBJ databases">
        <title>Psychrosphaera sp. nov., isolated from marine algae.</title>
        <authorList>
            <person name="Bayburt H."/>
            <person name="Choi B.J."/>
            <person name="Kim J.M."/>
            <person name="Choi D.G."/>
            <person name="Jeon C.O."/>
        </authorList>
    </citation>
    <scope>NUCLEOTIDE SEQUENCE [LARGE SCALE GENOMIC DNA]</scope>
    <source>
        <strain evidence="1 2">G1-22</strain>
    </source>
</reference>
<proteinExistence type="predicted"/>